<dbReference type="Gene3D" id="3.40.50.300">
    <property type="entry name" value="P-loop containing nucleotide triphosphate hydrolases"/>
    <property type="match status" value="1"/>
</dbReference>
<reference evidence="3" key="1">
    <citation type="submission" date="2019-10" db="EMBL/GenBank/DDBJ databases">
        <title>Draft genome sequece of Microseira wollei NIES-4236.</title>
        <authorList>
            <person name="Yamaguchi H."/>
            <person name="Suzuki S."/>
            <person name="Kawachi M."/>
        </authorList>
    </citation>
    <scope>NUCLEOTIDE SEQUENCE</scope>
    <source>
        <strain evidence="3">NIES-4236</strain>
    </source>
</reference>
<dbReference type="Pfam" id="PF20703">
    <property type="entry name" value="nSTAND1"/>
    <property type="match status" value="1"/>
</dbReference>
<comment type="caution">
    <text evidence="3">The sequence shown here is derived from an EMBL/GenBank/DDBJ whole genome shotgun (WGS) entry which is preliminary data.</text>
</comment>
<feature type="domain" description="Novel STAND NTPase 1" evidence="2">
    <location>
        <begin position="19"/>
        <end position="267"/>
    </location>
</feature>
<protein>
    <recommendedName>
        <fullName evidence="2">Novel STAND NTPase 1 domain-containing protein</fullName>
    </recommendedName>
</protein>
<keyword evidence="1" id="KW-0812">Transmembrane</keyword>
<dbReference type="InterPro" id="IPR027417">
    <property type="entry name" value="P-loop_NTPase"/>
</dbReference>
<dbReference type="RefSeq" id="WP_226591442.1">
    <property type="nucleotide sequence ID" value="NZ_BLAY01000195.1"/>
</dbReference>
<evidence type="ECO:0000313" key="4">
    <source>
        <dbReference type="Proteomes" id="UP001050975"/>
    </source>
</evidence>
<dbReference type="EMBL" id="BLAY01000195">
    <property type="protein sequence ID" value="GET43036.1"/>
    <property type="molecule type" value="Genomic_DNA"/>
</dbReference>
<sequence length="330" mass="37929">MTSQLGAPCPFLAGPMIEKPQHFVGREAELDYITSRIMGIGSSSINVVGKQGMGKSSLLYRFCQTYEQRVENPRRFIVIYLNLQESHCRRENAFYLAAARQLLNHPLVKAKPELMRPWKNIKFLDRQSFSGAIGEWKRQGLFPVLCLDDFEALFRYPKHFNDGFFDNLRFLINSNILRLVVASHRKLDFYQRRYKLTSSFLNGFEQVLPLGELTEEEAWELVSLPERMGAKAALSTEEQHLAREWGGGHPFLLQLAASLLWEAHQQGLDVSWAQAKFEQVARRIPKPLWKIPPYLDEFVRSYGSVGMVILLVLFGIGVLHQTQVFGLLQK</sequence>
<keyword evidence="1" id="KW-0472">Membrane</keyword>
<dbReference type="SUPFAM" id="SSF52540">
    <property type="entry name" value="P-loop containing nucleoside triphosphate hydrolases"/>
    <property type="match status" value="1"/>
</dbReference>
<proteinExistence type="predicted"/>
<accession>A0AAV3XN62</accession>
<dbReference type="AlphaFoldDB" id="A0AAV3XN62"/>
<dbReference type="InterPro" id="IPR049052">
    <property type="entry name" value="nSTAND1"/>
</dbReference>
<evidence type="ECO:0000256" key="1">
    <source>
        <dbReference type="SAM" id="Phobius"/>
    </source>
</evidence>
<dbReference type="Proteomes" id="UP001050975">
    <property type="component" value="Unassembled WGS sequence"/>
</dbReference>
<evidence type="ECO:0000259" key="2">
    <source>
        <dbReference type="Pfam" id="PF20703"/>
    </source>
</evidence>
<name>A0AAV3XN62_9CYAN</name>
<keyword evidence="4" id="KW-1185">Reference proteome</keyword>
<organism evidence="3 4">
    <name type="scientific">Microseira wollei NIES-4236</name>
    <dbReference type="NCBI Taxonomy" id="2530354"/>
    <lineage>
        <taxon>Bacteria</taxon>
        <taxon>Bacillati</taxon>
        <taxon>Cyanobacteriota</taxon>
        <taxon>Cyanophyceae</taxon>
        <taxon>Oscillatoriophycideae</taxon>
        <taxon>Aerosakkonematales</taxon>
        <taxon>Aerosakkonemataceae</taxon>
        <taxon>Microseira</taxon>
    </lineage>
</organism>
<evidence type="ECO:0000313" key="3">
    <source>
        <dbReference type="EMBL" id="GET43036.1"/>
    </source>
</evidence>
<feature type="transmembrane region" description="Helical" evidence="1">
    <location>
        <begin position="302"/>
        <end position="320"/>
    </location>
</feature>
<keyword evidence="1" id="KW-1133">Transmembrane helix</keyword>
<gene>
    <name evidence="3" type="ORF">MiSe_78560</name>
</gene>